<dbReference type="InterPro" id="IPR039127">
    <property type="entry name" value="Trm112"/>
</dbReference>
<keyword evidence="2" id="KW-0489">Methyltransferase</keyword>
<dbReference type="Pfam" id="PF03966">
    <property type="entry name" value="Trm112p"/>
    <property type="match status" value="1"/>
</dbReference>
<dbReference type="CDD" id="cd21089">
    <property type="entry name" value="Trm112-like"/>
    <property type="match status" value="1"/>
</dbReference>
<dbReference type="GO" id="GO:0070476">
    <property type="term" value="P:rRNA (guanine-N7)-methylation"/>
    <property type="evidence" value="ECO:0007669"/>
    <property type="project" value="TreeGrafter"/>
</dbReference>
<organism evidence="2 3">
    <name type="scientific">Smittium mucronatum</name>
    <dbReference type="NCBI Taxonomy" id="133383"/>
    <lineage>
        <taxon>Eukaryota</taxon>
        <taxon>Fungi</taxon>
        <taxon>Fungi incertae sedis</taxon>
        <taxon>Zoopagomycota</taxon>
        <taxon>Kickxellomycotina</taxon>
        <taxon>Harpellomycetes</taxon>
        <taxon>Harpellales</taxon>
        <taxon>Legeriomycetaceae</taxon>
        <taxon>Smittium</taxon>
    </lineage>
</organism>
<dbReference type="AlphaFoldDB" id="A0A1R0GLP0"/>
<evidence type="ECO:0000313" key="3">
    <source>
        <dbReference type="Proteomes" id="UP000187455"/>
    </source>
</evidence>
<dbReference type="PANTHER" id="PTHR12773">
    <property type="entry name" value="UPF0315 PROTEIN-RELATED"/>
    <property type="match status" value="1"/>
</dbReference>
<gene>
    <name evidence="2" type="ORF">AYI68_g8163</name>
</gene>
<evidence type="ECO:0000313" key="2">
    <source>
        <dbReference type="EMBL" id="OLY77800.1"/>
    </source>
</evidence>
<dbReference type="GO" id="GO:0008168">
    <property type="term" value="F:methyltransferase activity"/>
    <property type="evidence" value="ECO:0007669"/>
    <property type="project" value="UniProtKB-KW"/>
</dbReference>
<dbReference type="STRING" id="133383.A0A1R0GLP0"/>
<keyword evidence="2" id="KW-0808">Transferase</keyword>
<reference evidence="2 3" key="1">
    <citation type="journal article" date="2016" name="Mol. Biol. Evol.">
        <title>Genome-Wide Survey of Gut Fungi (Harpellales) Reveals the First Horizontally Transferred Ubiquitin Gene from a Mosquito Host.</title>
        <authorList>
            <person name="Wang Y."/>
            <person name="White M.M."/>
            <person name="Kvist S."/>
            <person name="Moncalvo J.M."/>
        </authorList>
    </citation>
    <scope>NUCLEOTIDE SEQUENCE [LARGE SCALE GENOMIC DNA]</scope>
    <source>
        <strain evidence="2 3">ALG-7-W6</strain>
    </source>
</reference>
<dbReference type="OrthoDB" id="2187549at2759"/>
<proteinExistence type="inferred from homology"/>
<name>A0A1R0GLP0_9FUNG</name>
<sequence length="118" mass="13488">MLQCHVKGCDDSSKNFPLKLENCQLEEIEAERNNEFLVRMYPRVDWNALRTSCQQLGINKLPEEAPENIEDNEPVLEALHSLLLETNVLEGQMVCNGCGHIYPIRNSVPNMLLAEHEI</sequence>
<dbReference type="InterPro" id="IPR005651">
    <property type="entry name" value="Trm112-like"/>
</dbReference>
<comment type="caution">
    <text evidence="2">The sequence shown here is derived from an EMBL/GenBank/DDBJ whole genome shotgun (WGS) entry which is preliminary data.</text>
</comment>
<dbReference type="EMBL" id="LSSL01007654">
    <property type="protein sequence ID" value="OLY77800.1"/>
    <property type="molecule type" value="Genomic_DNA"/>
</dbReference>
<accession>A0A1R0GLP0</accession>
<keyword evidence="3" id="KW-1185">Reference proteome</keyword>
<evidence type="ECO:0000256" key="1">
    <source>
        <dbReference type="ARBA" id="ARBA00007980"/>
    </source>
</evidence>
<protein>
    <submittedName>
        <fullName evidence="2">Multifunctional methyltransferase subunit</fullName>
    </submittedName>
</protein>
<dbReference type="GO" id="GO:0030488">
    <property type="term" value="P:tRNA methylation"/>
    <property type="evidence" value="ECO:0007669"/>
    <property type="project" value="TreeGrafter"/>
</dbReference>
<dbReference type="Proteomes" id="UP000187455">
    <property type="component" value="Unassembled WGS sequence"/>
</dbReference>
<dbReference type="SUPFAM" id="SSF158997">
    <property type="entry name" value="Trm112p-like"/>
    <property type="match status" value="1"/>
</dbReference>
<dbReference type="GO" id="GO:0046982">
    <property type="term" value="F:protein heterodimerization activity"/>
    <property type="evidence" value="ECO:0007669"/>
    <property type="project" value="InterPro"/>
</dbReference>
<comment type="similarity">
    <text evidence="1">Belongs to the TRM112 family.</text>
</comment>
<dbReference type="Gene3D" id="2.20.25.10">
    <property type="match status" value="1"/>
</dbReference>
<dbReference type="PANTHER" id="PTHR12773:SF0">
    <property type="entry name" value="MULTIFUNCTIONAL METHYLTRANSFERASE SUBUNIT TRM112-LIKE PROTEIN"/>
    <property type="match status" value="1"/>
</dbReference>